<feature type="domain" description="SH3" evidence="6">
    <location>
        <begin position="10"/>
        <end position="69"/>
    </location>
</feature>
<dbReference type="Gene3D" id="2.20.70.10">
    <property type="match status" value="1"/>
</dbReference>
<dbReference type="InterPro" id="IPR019804">
    <property type="entry name" value="Ras_G-nucl-exch_fac_CS"/>
</dbReference>
<evidence type="ECO:0000259" key="9">
    <source>
        <dbReference type="PROSITE" id="PS50212"/>
    </source>
</evidence>
<dbReference type="OrthoDB" id="546434at2759"/>
<dbReference type="SMART" id="SM00147">
    <property type="entry name" value="RasGEF"/>
    <property type="match status" value="1"/>
</dbReference>
<evidence type="ECO:0000259" key="8">
    <source>
        <dbReference type="PROSITE" id="PS50020"/>
    </source>
</evidence>
<dbReference type="PANTHER" id="PTHR23113">
    <property type="entry name" value="GUANINE NUCLEOTIDE EXCHANGE FACTOR"/>
    <property type="match status" value="1"/>
</dbReference>
<dbReference type="HOGENOM" id="CLU_002632_0_1_1"/>
<dbReference type="PROSITE" id="PS50212">
    <property type="entry name" value="RASGEF_NTER"/>
    <property type="match status" value="1"/>
</dbReference>
<dbReference type="Gene3D" id="1.10.840.10">
    <property type="entry name" value="Ras guanine-nucleotide exchange factors catalytic domain"/>
    <property type="match status" value="1"/>
</dbReference>
<keyword evidence="2 3" id="KW-0344">Guanine-nucleotide releasing factor</keyword>
<dbReference type="CDD" id="cd00155">
    <property type="entry name" value="RasGEF"/>
    <property type="match status" value="1"/>
</dbReference>
<dbReference type="Gene3D" id="1.20.870.10">
    <property type="entry name" value="Son of sevenless (SoS) protein Chain: S domain 1"/>
    <property type="match status" value="1"/>
</dbReference>
<dbReference type="CDD" id="cd00201">
    <property type="entry name" value="WW"/>
    <property type="match status" value="1"/>
</dbReference>
<dbReference type="GO" id="GO:0005886">
    <property type="term" value="C:plasma membrane"/>
    <property type="evidence" value="ECO:0007669"/>
    <property type="project" value="TreeGrafter"/>
</dbReference>
<feature type="domain" description="Ras-GEF" evidence="7">
    <location>
        <begin position="1124"/>
        <end position="1358"/>
    </location>
</feature>
<dbReference type="InterPro" id="IPR001452">
    <property type="entry name" value="SH3_domain"/>
</dbReference>
<accession>M5G4S1</accession>
<dbReference type="GO" id="GO:0007265">
    <property type="term" value="P:Ras protein signal transduction"/>
    <property type="evidence" value="ECO:0007669"/>
    <property type="project" value="TreeGrafter"/>
</dbReference>
<dbReference type="Pfam" id="PF00617">
    <property type="entry name" value="RasGEF"/>
    <property type="match status" value="1"/>
</dbReference>
<dbReference type="FunFam" id="2.30.30.40:FF:000072">
    <property type="entry name" value="Unconventional Myosin IB"/>
    <property type="match status" value="1"/>
</dbReference>
<evidence type="ECO:0000259" key="7">
    <source>
        <dbReference type="PROSITE" id="PS50009"/>
    </source>
</evidence>
<feature type="region of interest" description="Disordered" evidence="5">
    <location>
        <begin position="155"/>
        <end position="177"/>
    </location>
</feature>
<dbReference type="CDD" id="cd06224">
    <property type="entry name" value="REM"/>
    <property type="match status" value="1"/>
</dbReference>
<dbReference type="PROSITE" id="PS50009">
    <property type="entry name" value="RASGEF_CAT"/>
    <property type="match status" value="1"/>
</dbReference>
<evidence type="ECO:0000259" key="6">
    <source>
        <dbReference type="PROSITE" id="PS50002"/>
    </source>
</evidence>
<dbReference type="SUPFAM" id="SSF48366">
    <property type="entry name" value="Ras GEF"/>
    <property type="match status" value="1"/>
</dbReference>
<evidence type="ECO:0000256" key="2">
    <source>
        <dbReference type="ARBA" id="ARBA00022658"/>
    </source>
</evidence>
<dbReference type="SMART" id="SM00229">
    <property type="entry name" value="RasGEFN"/>
    <property type="match status" value="1"/>
</dbReference>
<dbReference type="PRINTS" id="PR00452">
    <property type="entry name" value="SH3DOMAIN"/>
</dbReference>
<evidence type="ECO:0000313" key="10">
    <source>
        <dbReference type="EMBL" id="EJU03215.1"/>
    </source>
</evidence>
<dbReference type="SUPFAM" id="SSF50044">
    <property type="entry name" value="SH3-domain"/>
    <property type="match status" value="1"/>
</dbReference>
<dbReference type="SMART" id="SM00456">
    <property type="entry name" value="WW"/>
    <property type="match status" value="2"/>
</dbReference>
<dbReference type="GeneID" id="63687476"/>
<protein>
    <submittedName>
        <fullName evidence="10">Ras GEF</fullName>
    </submittedName>
</protein>
<dbReference type="InterPro" id="IPR000651">
    <property type="entry name" value="Ras-like_Gua-exchang_fac_N"/>
</dbReference>
<dbReference type="OMA" id="MWAIVSA"/>
<evidence type="ECO:0000256" key="4">
    <source>
        <dbReference type="PROSITE-ProRule" id="PRU00192"/>
    </source>
</evidence>
<dbReference type="PROSITE" id="PS50020">
    <property type="entry name" value="WW_DOMAIN_2"/>
    <property type="match status" value="1"/>
</dbReference>
<feature type="compositionally biased region" description="Low complexity" evidence="5">
    <location>
        <begin position="864"/>
        <end position="876"/>
    </location>
</feature>
<dbReference type="PROSITE" id="PS00720">
    <property type="entry name" value="RASGEF"/>
    <property type="match status" value="1"/>
</dbReference>
<organism evidence="10 11">
    <name type="scientific">Dacryopinax primogenitus (strain DJM 731)</name>
    <name type="common">Brown rot fungus</name>
    <dbReference type="NCBI Taxonomy" id="1858805"/>
    <lineage>
        <taxon>Eukaryota</taxon>
        <taxon>Fungi</taxon>
        <taxon>Dikarya</taxon>
        <taxon>Basidiomycota</taxon>
        <taxon>Agaricomycotina</taxon>
        <taxon>Dacrymycetes</taxon>
        <taxon>Dacrymycetales</taxon>
        <taxon>Dacrymycetaceae</taxon>
        <taxon>Dacryopinax</taxon>
    </lineage>
</organism>
<reference evidence="10 11" key="1">
    <citation type="journal article" date="2012" name="Science">
        <title>The Paleozoic origin of enzymatic lignin decomposition reconstructed from 31 fungal genomes.</title>
        <authorList>
            <person name="Floudas D."/>
            <person name="Binder M."/>
            <person name="Riley R."/>
            <person name="Barry K."/>
            <person name="Blanchette R.A."/>
            <person name="Henrissat B."/>
            <person name="Martinez A.T."/>
            <person name="Otillar R."/>
            <person name="Spatafora J.W."/>
            <person name="Yadav J.S."/>
            <person name="Aerts A."/>
            <person name="Benoit I."/>
            <person name="Boyd A."/>
            <person name="Carlson A."/>
            <person name="Copeland A."/>
            <person name="Coutinho P.M."/>
            <person name="de Vries R.P."/>
            <person name="Ferreira P."/>
            <person name="Findley K."/>
            <person name="Foster B."/>
            <person name="Gaskell J."/>
            <person name="Glotzer D."/>
            <person name="Gorecki P."/>
            <person name="Heitman J."/>
            <person name="Hesse C."/>
            <person name="Hori C."/>
            <person name="Igarashi K."/>
            <person name="Jurgens J.A."/>
            <person name="Kallen N."/>
            <person name="Kersten P."/>
            <person name="Kohler A."/>
            <person name="Kuees U."/>
            <person name="Kumar T.K.A."/>
            <person name="Kuo A."/>
            <person name="LaButti K."/>
            <person name="Larrondo L.F."/>
            <person name="Lindquist E."/>
            <person name="Ling A."/>
            <person name="Lombard V."/>
            <person name="Lucas S."/>
            <person name="Lundell T."/>
            <person name="Martin R."/>
            <person name="McLaughlin D.J."/>
            <person name="Morgenstern I."/>
            <person name="Morin E."/>
            <person name="Murat C."/>
            <person name="Nagy L.G."/>
            <person name="Nolan M."/>
            <person name="Ohm R.A."/>
            <person name="Patyshakuliyeva A."/>
            <person name="Rokas A."/>
            <person name="Ruiz-Duenas F.J."/>
            <person name="Sabat G."/>
            <person name="Salamov A."/>
            <person name="Samejima M."/>
            <person name="Schmutz J."/>
            <person name="Slot J.C."/>
            <person name="St John F."/>
            <person name="Stenlid J."/>
            <person name="Sun H."/>
            <person name="Sun S."/>
            <person name="Syed K."/>
            <person name="Tsang A."/>
            <person name="Wiebenga A."/>
            <person name="Young D."/>
            <person name="Pisabarro A."/>
            <person name="Eastwood D.C."/>
            <person name="Martin F."/>
            <person name="Cullen D."/>
            <person name="Grigoriev I.V."/>
            <person name="Hibbett D.S."/>
        </authorList>
    </citation>
    <scope>NUCLEOTIDE SEQUENCE [LARGE SCALE GENOMIC DNA]</scope>
    <source>
        <strain evidence="10 11">DJM-731 SS1</strain>
    </source>
</reference>
<evidence type="ECO:0000256" key="3">
    <source>
        <dbReference type="PROSITE-ProRule" id="PRU00168"/>
    </source>
</evidence>
<feature type="compositionally biased region" description="Basic and acidic residues" evidence="5">
    <location>
        <begin position="166"/>
        <end position="176"/>
    </location>
</feature>
<sequence length="1375" mass="152476">MATDYEGPDPATFFVRALYDYRSADSSSLTFHKGDLIEVLTQLDSGWWDGLLEDERGWFPSNYVVPVSEHEVEQEFRDNGYYQERLEIVPESMAPGQSSLINDPSWGSNENNMGASVATSTLSSFVPHSARAPSTESWIPKMSQSGHIYYLNPDTGEESSELPTMLEDHTEEDTTSREASMNNMFDSSRHADLSVMDGQAGPRGRTPDPWIRKMTDDGMAYYYWNPVNHEVRWTPPSPALGARERRDLVSQTYTNGTMRRGTASSAASDFAGLYADGPFYNGPLHDVPTLFAELGYGDSYNTNTDRRPLPSISSSSAYSGGRRPRAIRRLPDAPLVDHHTALEFAIDLQSAMEPEETSPSIQECSTSARESIQVVIDTATHVMDESPNTPRDGIDFIRERRLEGRFDNHDNQHPQLSGRVAIAASTVLDLLLASGKLLPPIQESDLNGEAPTQEYLKTVTSDPLTGFHRKVAANLSRLILSARAADSVPDARPPEMAATLERDARDLERSVVAFVLELDKKSGVSSSRRIRASLSSGHGVAGIGTGILGGGVGSSWKANGFVSPQDEETTCRTVPGADAIKDLNELGISVDDQLTKLSEVINMAYSHPYDTIVGSSTDPYLENGDPIVAESSFSEVPPSISREVTMQVVQQSQVVLAELSRFLHFAEDLDLASHLDFDGSPGPISVTAAPNALPDDYGSNVRQARHLVRAFEILKQSIYDQGSLLLLDAQRACSLRSTALVENFNESPFHGMLSASSTLKSGVIEVLETLESLVDIVTAQAGAALRSEQGHIGSRSPNHHQLAHSTSGDFAAVVGRNTSGNTFAGLIERDSESTIVNPIHPFSAAGGSESYRSRTHRRRSDIPATDNSASAATNTAIPSHPPAESPTLADDIMRNDSDWPPDDIAVPKNPDPSDPVVISKRERKLKNLLGADAPIAAQTTPTESEYMRRMYGPPDILLNSDLGVRGGTLPALVEHLTLHNRLDSTFNETFLMTFKSFATVDEVVTELITRFNLPPPPNLSPQQYAEWKDDKQKRYRFRTMNILKALIQSQTLDQNDLHVLDRIRDFAESIQESDMMAPKMQVLQTIKMRTDEAQAKKYTANGLQDPPPSILPKNLKKFKLHELDPVELARQLTIMESRLFNRVHAIECLERGKDKSTNTEDNIKAIIHMSNQMAAWVTDTVLAKDEVKKRAAVIRFWISVAEQCKRLKNFSTMAALVAGLNCPPIRRLRRSWEQVHQRANAVLADLEKTIDSGRNFAEYRRLLATIDLPCVPFFGLFLKDLTFIQDGNNNFIPVAGGKVINFDKRQKSSQVIREIRRYQAASYDLMPVEVIIEFIEQSLESVHQETDYWPISLEREPREREEERMARLLQESGFL</sequence>
<keyword evidence="11" id="KW-1185">Reference proteome</keyword>
<feature type="region of interest" description="Disordered" evidence="5">
    <location>
        <begin position="302"/>
        <end position="323"/>
    </location>
</feature>
<feature type="compositionally biased region" description="Low complexity" evidence="5">
    <location>
        <begin position="309"/>
        <end position="321"/>
    </location>
</feature>
<feature type="region of interest" description="Disordered" evidence="5">
    <location>
        <begin position="837"/>
        <end position="916"/>
    </location>
</feature>
<dbReference type="InterPro" id="IPR008937">
    <property type="entry name" value="Ras-like_GEF"/>
</dbReference>
<gene>
    <name evidence="10" type="ORF">DACRYDRAFT_21474</name>
</gene>
<dbReference type="PROSITE" id="PS50002">
    <property type="entry name" value="SH3"/>
    <property type="match status" value="1"/>
</dbReference>
<dbReference type="InterPro" id="IPR036028">
    <property type="entry name" value="SH3-like_dom_sf"/>
</dbReference>
<dbReference type="EMBL" id="JH795860">
    <property type="protein sequence ID" value="EJU03215.1"/>
    <property type="molecule type" value="Genomic_DNA"/>
</dbReference>
<dbReference type="CDD" id="cd11883">
    <property type="entry name" value="SH3_Sdc25"/>
    <property type="match status" value="1"/>
</dbReference>
<feature type="domain" description="N-terminal Ras-GEF" evidence="9">
    <location>
        <begin position="960"/>
        <end position="1091"/>
    </location>
</feature>
<dbReference type="Gene3D" id="2.30.30.40">
    <property type="entry name" value="SH3 Domains"/>
    <property type="match status" value="1"/>
</dbReference>
<name>M5G4S1_DACPD</name>
<dbReference type="InterPro" id="IPR023578">
    <property type="entry name" value="Ras_GEF_dom_sf"/>
</dbReference>
<dbReference type="Proteomes" id="UP000030653">
    <property type="component" value="Unassembled WGS sequence"/>
</dbReference>
<keyword evidence="1 4" id="KW-0728">SH3 domain</keyword>
<dbReference type="InterPro" id="IPR001202">
    <property type="entry name" value="WW_dom"/>
</dbReference>
<dbReference type="SMART" id="SM00326">
    <property type="entry name" value="SH3"/>
    <property type="match status" value="1"/>
</dbReference>
<feature type="domain" description="WW" evidence="8">
    <location>
        <begin position="204"/>
        <end position="238"/>
    </location>
</feature>
<evidence type="ECO:0000313" key="11">
    <source>
        <dbReference type="Proteomes" id="UP000030653"/>
    </source>
</evidence>
<dbReference type="RefSeq" id="XP_040630109.1">
    <property type="nucleotide sequence ID" value="XM_040772414.1"/>
</dbReference>
<evidence type="ECO:0000256" key="5">
    <source>
        <dbReference type="SAM" id="MobiDB-lite"/>
    </source>
</evidence>
<evidence type="ECO:0000256" key="1">
    <source>
        <dbReference type="ARBA" id="ARBA00022443"/>
    </source>
</evidence>
<dbReference type="InterPro" id="IPR036964">
    <property type="entry name" value="RASGEF_cat_dom_sf"/>
</dbReference>
<dbReference type="Pfam" id="PF00618">
    <property type="entry name" value="RasGEF_N"/>
    <property type="match status" value="1"/>
</dbReference>
<dbReference type="STRING" id="1858805.M5G4S1"/>
<proteinExistence type="predicted"/>
<dbReference type="PANTHER" id="PTHR23113:SF368">
    <property type="entry name" value="CELL DIVISION CONTROL PROTEIN 25"/>
    <property type="match status" value="1"/>
</dbReference>
<dbReference type="GO" id="GO:0005085">
    <property type="term" value="F:guanyl-nucleotide exchange factor activity"/>
    <property type="evidence" value="ECO:0007669"/>
    <property type="project" value="UniProtKB-KW"/>
</dbReference>
<dbReference type="InterPro" id="IPR001895">
    <property type="entry name" value="RASGEF_cat_dom"/>
</dbReference>
<dbReference type="Pfam" id="PF00018">
    <property type="entry name" value="SH3_1"/>
    <property type="match status" value="1"/>
</dbReference>